<evidence type="ECO:0000256" key="5">
    <source>
        <dbReference type="SAM" id="MobiDB-lite"/>
    </source>
</evidence>
<sequence length="102" mass="10908">MDQGAKLLATRHARQSKPRRIAASCGGGAVVQIFLSGADYHRWHAPVDGVVPIRTSMACSSARTKTIASIPTQVRHRRSMERRSTIATLSGAMRPSPASSPA</sequence>
<evidence type="ECO:0000256" key="4">
    <source>
        <dbReference type="ARBA" id="ARBA00023317"/>
    </source>
</evidence>
<proteinExistence type="predicted"/>
<accession>A0A2S7A1R4</accession>
<dbReference type="Pfam" id="PF02666">
    <property type="entry name" value="PS_Dcarbxylase"/>
    <property type="match status" value="1"/>
</dbReference>
<keyword evidence="4" id="KW-0670">Pyruvate</keyword>
<comment type="caution">
    <text evidence="6">The sequence shown here is derived from an EMBL/GenBank/DDBJ whole genome shotgun (WGS) entry which is preliminary data.</text>
</comment>
<name>A0A2S7A1R4_9XANT</name>
<keyword evidence="3" id="KW-0456">Lyase</keyword>
<evidence type="ECO:0000256" key="1">
    <source>
        <dbReference type="ARBA" id="ARBA00022793"/>
    </source>
</evidence>
<evidence type="ECO:0000256" key="3">
    <source>
        <dbReference type="ARBA" id="ARBA00023239"/>
    </source>
</evidence>
<organism evidence="6 7">
    <name type="scientific">Xanthomonas arboricola pv. guizotiae</name>
    <dbReference type="NCBI Taxonomy" id="487867"/>
    <lineage>
        <taxon>Bacteria</taxon>
        <taxon>Pseudomonadati</taxon>
        <taxon>Pseudomonadota</taxon>
        <taxon>Gammaproteobacteria</taxon>
        <taxon>Lysobacterales</taxon>
        <taxon>Lysobacteraceae</taxon>
        <taxon>Xanthomonas</taxon>
    </lineage>
</organism>
<evidence type="ECO:0000313" key="7">
    <source>
        <dbReference type="Proteomes" id="UP000238049"/>
    </source>
</evidence>
<keyword evidence="2" id="KW-0865">Zymogen</keyword>
<dbReference type="GO" id="GO:0004609">
    <property type="term" value="F:phosphatidylserine decarboxylase activity"/>
    <property type="evidence" value="ECO:0007669"/>
    <property type="project" value="InterPro"/>
</dbReference>
<dbReference type="GO" id="GO:0008654">
    <property type="term" value="P:phospholipid biosynthetic process"/>
    <property type="evidence" value="ECO:0007669"/>
    <property type="project" value="InterPro"/>
</dbReference>
<dbReference type="InterPro" id="IPR003817">
    <property type="entry name" value="PS_Dcarbxylase"/>
</dbReference>
<gene>
    <name evidence="6" type="ORF">XarbCFBP7409_10790</name>
</gene>
<feature type="region of interest" description="Disordered" evidence="5">
    <location>
        <begin position="72"/>
        <end position="102"/>
    </location>
</feature>
<reference evidence="6 7" key="1">
    <citation type="submission" date="2016-08" db="EMBL/GenBank/DDBJ databases">
        <title>Evolution of the type three secretion system and type three effector repertoires in Xanthomonas.</title>
        <authorList>
            <person name="Merda D."/>
            <person name="Briand M."/>
            <person name="Bosis E."/>
            <person name="Rousseau C."/>
            <person name="Portier P."/>
            <person name="Jacques M.-A."/>
            <person name="Fischer-Le Saux M."/>
        </authorList>
    </citation>
    <scope>NUCLEOTIDE SEQUENCE [LARGE SCALE GENOMIC DNA]</scope>
    <source>
        <strain evidence="6 7">CFBP 7409</strain>
    </source>
</reference>
<protein>
    <recommendedName>
        <fullName evidence="8">Phosphatidylserine decarboxylase</fullName>
    </recommendedName>
</protein>
<dbReference type="AlphaFoldDB" id="A0A2S7A1R4"/>
<keyword evidence="1" id="KW-0210">Decarboxylase</keyword>
<evidence type="ECO:0008006" key="8">
    <source>
        <dbReference type="Google" id="ProtNLM"/>
    </source>
</evidence>
<evidence type="ECO:0000256" key="2">
    <source>
        <dbReference type="ARBA" id="ARBA00023145"/>
    </source>
</evidence>
<evidence type="ECO:0000313" key="6">
    <source>
        <dbReference type="EMBL" id="PPT99670.1"/>
    </source>
</evidence>
<dbReference type="EMBL" id="MDSL01000019">
    <property type="protein sequence ID" value="PPT99670.1"/>
    <property type="molecule type" value="Genomic_DNA"/>
</dbReference>
<dbReference type="Proteomes" id="UP000238049">
    <property type="component" value="Unassembled WGS sequence"/>
</dbReference>